<dbReference type="SUPFAM" id="SSF48403">
    <property type="entry name" value="Ankyrin repeat"/>
    <property type="match status" value="2"/>
</dbReference>
<name>A0A159ZQX0_MIMIV</name>
<dbReference type="InterPro" id="IPR036770">
    <property type="entry name" value="Ankyrin_rpt-contain_sf"/>
</dbReference>
<dbReference type="Pfam" id="PF12796">
    <property type="entry name" value="Ank_2"/>
    <property type="match status" value="1"/>
</dbReference>
<keyword evidence="1" id="KW-0677">Repeat</keyword>
<dbReference type="PANTHER" id="PTHR24198:SF165">
    <property type="entry name" value="ANKYRIN REPEAT-CONTAINING PROTEIN-RELATED"/>
    <property type="match status" value="1"/>
</dbReference>
<reference evidence="4" key="1">
    <citation type="journal article" date="2016" name="Genom Data">
        <title>Isolation and complete genome sequencing of Mimivirus bombay, a Giant Virus in sewage of Mumbai, India.</title>
        <authorList>
            <person name="Chatterjee A."/>
            <person name="Ali F."/>
            <person name="Bange D."/>
            <person name="Kondabagil K."/>
        </authorList>
    </citation>
    <scope>NUCLEOTIDE SEQUENCE [LARGE SCALE GENOMIC DNA]</scope>
    <source>
        <strain evidence="4">1</strain>
    </source>
</reference>
<evidence type="ECO:0000313" key="4">
    <source>
        <dbReference type="EMBL" id="AMZ03191.1"/>
    </source>
</evidence>
<accession>A0A159ZQX0</accession>
<proteinExistence type="predicted"/>
<evidence type="ECO:0000256" key="3">
    <source>
        <dbReference type="SAM" id="MobiDB-lite"/>
    </source>
</evidence>
<dbReference type="Gene3D" id="1.25.40.20">
    <property type="entry name" value="Ankyrin repeat-containing domain"/>
    <property type="match status" value="2"/>
</dbReference>
<dbReference type="PANTHER" id="PTHR24198">
    <property type="entry name" value="ANKYRIN REPEAT AND PROTEIN KINASE DOMAIN-CONTAINING PROTEIN"/>
    <property type="match status" value="1"/>
</dbReference>
<keyword evidence="2" id="KW-0040">ANK repeat</keyword>
<feature type="region of interest" description="Disordered" evidence="3">
    <location>
        <begin position="709"/>
        <end position="763"/>
    </location>
</feature>
<evidence type="ECO:0000256" key="2">
    <source>
        <dbReference type="ARBA" id="ARBA00023043"/>
    </source>
</evidence>
<sequence length="1061" mass="123481">MRLMDRLMVKLDGLTKQQKLENITKALLSANNKELANIIRNVIDNNDKDKVFIVNAAINLGLSPDYMLMNCYYLLDYAIMKNDIPVIVTLIEKGANINRRKYSDCSHLHLCAQDNNHVLMKYFIRKGLSVNELDQKKNTPLFVACCLINKECAKILIDNNADIEIRNESNITATDIVLHKLYYHMHNLENKNTNNKKPKKIVVSDLIAILTYLMEIKNKMTNKELWKIRHICLTGSYNNNQMSIMKILMNKFPKTINVPFDKQNNTYLHQSIFNRHKIFVDFFMNELNDNINYRSKNKIGISHLHALVNYGYIDHIETAIIKDPGAIQQLSDDGQNILEFAVIPCFSIISNKNSEPYKKSNTTIINIIKTLSKSITKLDLQSRNKMGYRAIECAVRYCSTDVIDELISLGFSINESRLKNRIFPTINNNDLIGFATQIDRLDMVKHLINIGAPIHMYHINKHNKLLVPTCLVVAIKFKRDQCIHYLLNLPESIQALSNNTIKKYLFNIATNAGCTNHEIISKLCPKTYDDKKLRKNCNRYKISVFEQHENKIERNIKNYYKRRFMILDSISNMLSILCSIYNFSDNDSDLHKITRTVVSLEANLLLKYTTINNVYETVADFVDHIELTDIQYCFETVSNSEIMKASDCIINEYFISMKKLGIFKKINRLIKSKNIINTLLNEFDSDSESTDDDSDTKRACSCGCQSCYDSDEDPVCDSNESDNSNDINNHVKSDNKLNSSNDYYDEDDSEDNYNNQSDDEPLVKNDVVNTINTITPNQNLENTFNENNVMINNINFEKTLNNKHQSFQDNICENISENISEKIPNNNRDNNCNNNHNNNIQGDKELFDKPLHLQYTRLTKLHEHYIHKSLYKLRHPIKLNQYDTVYNLLTSLDPYVKNNNNILVFNSDNKLIAKIFSLSIKSDTDYINDINSENDNVNMYHEKTKLQIRSKPSRWIRFYSQNICGLDKQDPNHMFPFVLDRILNDWPCIERRIRDKIHPDGLDSLLYFYGELLINGEMIRGCFEYFINSNNSVFHRLFREEYKLPQNIRDTLDESINVLSY</sequence>
<evidence type="ECO:0000256" key="1">
    <source>
        <dbReference type="ARBA" id="ARBA00022737"/>
    </source>
</evidence>
<protein>
    <submittedName>
        <fullName evidence="4">Ankyrin repeat-containing protein</fullName>
    </submittedName>
</protein>
<dbReference type="InterPro" id="IPR002110">
    <property type="entry name" value="Ankyrin_rpt"/>
</dbReference>
<dbReference type="SMART" id="SM00248">
    <property type="entry name" value="ANK"/>
    <property type="match status" value="9"/>
</dbReference>
<dbReference type="Proteomes" id="UP000241559">
    <property type="component" value="Segment"/>
</dbReference>
<organism evidence="4 5">
    <name type="scientific">Mimivirus Bombay</name>
    <dbReference type="NCBI Taxonomy" id="1835008"/>
    <lineage>
        <taxon>Viruses</taxon>
        <taxon>Varidnaviria</taxon>
        <taxon>Bamfordvirae</taxon>
        <taxon>Nucleocytoviricota</taxon>
        <taxon>Megaviricetes</taxon>
        <taxon>Imitervirales</taxon>
        <taxon>Mimiviridae</taxon>
        <taxon>Megamimivirinae</taxon>
        <taxon>Mimivirus</taxon>
        <taxon>Mimivirus bradfordmassiliense</taxon>
    </lineage>
</organism>
<evidence type="ECO:0000313" key="5">
    <source>
        <dbReference type="Proteomes" id="UP000241559"/>
    </source>
</evidence>
<feature type="compositionally biased region" description="Low complexity" evidence="3">
    <location>
        <begin position="717"/>
        <end position="728"/>
    </location>
</feature>
<dbReference type="PROSITE" id="PS50088">
    <property type="entry name" value="ANK_REPEAT"/>
    <property type="match status" value="1"/>
</dbReference>
<dbReference type="EMBL" id="KU761889">
    <property type="protein sequence ID" value="AMZ03191.1"/>
    <property type="molecule type" value="Genomic_DNA"/>
</dbReference>